<dbReference type="EMBL" id="JALNTZ010000007">
    <property type="protein sequence ID" value="KAJ3644811.1"/>
    <property type="molecule type" value="Genomic_DNA"/>
</dbReference>
<keyword evidence="3" id="KW-0677">Repeat</keyword>
<reference evidence="4" key="1">
    <citation type="journal article" date="2023" name="G3 (Bethesda)">
        <title>Whole genome assemblies of Zophobas morio and Tenebrio molitor.</title>
        <authorList>
            <person name="Kaur S."/>
            <person name="Stinson S.A."/>
            <person name="diCenzo G.C."/>
        </authorList>
    </citation>
    <scope>NUCLEOTIDE SEQUENCE</scope>
    <source>
        <strain evidence="4">QUZm001</strain>
    </source>
</reference>
<dbReference type="PANTHER" id="PTHR24373">
    <property type="entry name" value="SLIT RELATED LEUCINE-RICH REPEAT NEURONAL PROTEIN"/>
    <property type="match status" value="1"/>
</dbReference>
<dbReference type="InterPro" id="IPR050328">
    <property type="entry name" value="Dev_Immune_Receptor"/>
</dbReference>
<protein>
    <submittedName>
        <fullName evidence="4">Uncharacterized protein</fullName>
    </submittedName>
</protein>
<gene>
    <name evidence="4" type="ORF">Zmor_022514</name>
</gene>
<dbReference type="SUPFAM" id="SSF52058">
    <property type="entry name" value="L domain-like"/>
    <property type="match status" value="1"/>
</dbReference>
<evidence type="ECO:0000256" key="3">
    <source>
        <dbReference type="ARBA" id="ARBA00022737"/>
    </source>
</evidence>
<keyword evidence="5" id="KW-1185">Reference proteome</keyword>
<evidence type="ECO:0000256" key="2">
    <source>
        <dbReference type="ARBA" id="ARBA00022729"/>
    </source>
</evidence>
<dbReference type="SMART" id="SM00369">
    <property type="entry name" value="LRR_TYP"/>
    <property type="match status" value="4"/>
</dbReference>
<dbReference type="InterPro" id="IPR032675">
    <property type="entry name" value="LRR_dom_sf"/>
</dbReference>
<evidence type="ECO:0000313" key="5">
    <source>
        <dbReference type="Proteomes" id="UP001168821"/>
    </source>
</evidence>
<name>A0AA38M637_9CUCU</name>
<dbReference type="GO" id="GO:0005615">
    <property type="term" value="C:extracellular space"/>
    <property type="evidence" value="ECO:0007669"/>
    <property type="project" value="TreeGrafter"/>
</dbReference>
<keyword evidence="2" id="KW-0732">Signal</keyword>
<evidence type="ECO:0000313" key="4">
    <source>
        <dbReference type="EMBL" id="KAJ3644811.1"/>
    </source>
</evidence>
<proteinExistence type="predicted"/>
<dbReference type="Gene3D" id="3.80.10.10">
    <property type="entry name" value="Ribonuclease Inhibitor"/>
    <property type="match status" value="2"/>
</dbReference>
<dbReference type="InterPro" id="IPR003591">
    <property type="entry name" value="Leu-rich_rpt_typical-subtyp"/>
</dbReference>
<sequence>MISVQTLVFFATFYENVLSCRSVTFDYKIFQPVRMYETKIYNAEEISECYDDYFVVVDNQYIPELCCKFFACKNILKSIIFQNSFIREIEDNCFSNSVQNVRSLIEVSYNYLTTIKKHTFRDLVVLEISLRNNFIEELEDEAFLHLNNLLGISLENNRLKVINPKAFTLVPRLEHLSLTGNHISTLQVGVFSFLPARNSNINLACNKIVQLKKTAFDSLSSRITVNFNLNGNRIETLPEDIFNNHSFGLFDLGYNPLKKISRHFCEKQCVMERFRFDCTFLTFEDIEFIVDWAKVNEVDLAGSGCLQYNQSVKSWSTKYCAGAKNFEAALSWQLYVCFYLVLLFVL</sequence>
<dbReference type="Proteomes" id="UP001168821">
    <property type="component" value="Unassembled WGS sequence"/>
</dbReference>
<organism evidence="4 5">
    <name type="scientific">Zophobas morio</name>
    <dbReference type="NCBI Taxonomy" id="2755281"/>
    <lineage>
        <taxon>Eukaryota</taxon>
        <taxon>Metazoa</taxon>
        <taxon>Ecdysozoa</taxon>
        <taxon>Arthropoda</taxon>
        <taxon>Hexapoda</taxon>
        <taxon>Insecta</taxon>
        <taxon>Pterygota</taxon>
        <taxon>Neoptera</taxon>
        <taxon>Endopterygota</taxon>
        <taxon>Coleoptera</taxon>
        <taxon>Polyphaga</taxon>
        <taxon>Cucujiformia</taxon>
        <taxon>Tenebrionidae</taxon>
        <taxon>Zophobas</taxon>
    </lineage>
</organism>
<dbReference type="GO" id="GO:0031012">
    <property type="term" value="C:extracellular matrix"/>
    <property type="evidence" value="ECO:0007669"/>
    <property type="project" value="TreeGrafter"/>
</dbReference>
<dbReference type="AlphaFoldDB" id="A0AA38M637"/>
<keyword evidence="1" id="KW-0433">Leucine-rich repeat</keyword>
<dbReference type="Pfam" id="PF13855">
    <property type="entry name" value="LRR_8"/>
    <property type="match status" value="1"/>
</dbReference>
<accession>A0AA38M637</accession>
<comment type="caution">
    <text evidence="4">The sequence shown here is derived from an EMBL/GenBank/DDBJ whole genome shotgun (WGS) entry which is preliminary data.</text>
</comment>
<dbReference type="PANTHER" id="PTHR24373:SF399">
    <property type="entry name" value="LEUCINE-RICH REPEAT-CONTAINING PROTEIN 4B-LIKE"/>
    <property type="match status" value="1"/>
</dbReference>
<dbReference type="InterPro" id="IPR001611">
    <property type="entry name" value="Leu-rich_rpt"/>
</dbReference>
<evidence type="ECO:0000256" key="1">
    <source>
        <dbReference type="ARBA" id="ARBA00022614"/>
    </source>
</evidence>